<accession>T2MCB6</accession>
<reference evidence="4" key="1">
    <citation type="journal article" date="2013" name="Genome Biol. Evol.">
        <title>Punctuated emergences of genetic and phenotypic innovations in eumetazoan, bilaterian, euteleostome, and hominidae ancestors.</title>
        <authorList>
            <person name="Wenger Y."/>
            <person name="Galliot B."/>
        </authorList>
    </citation>
    <scope>NUCLEOTIDE SEQUENCE</scope>
    <source>
        <tissue evidence="4">Whole animals</tissue>
    </source>
</reference>
<dbReference type="GO" id="GO:0005829">
    <property type="term" value="C:cytosol"/>
    <property type="evidence" value="ECO:0007669"/>
    <property type="project" value="TreeGrafter"/>
</dbReference>
<dbReference type="InterPro" id="IPR002423">
    <property type="entry name" value="Cpn60/GroEL/TCP-1"/>
</dbReference>
<sequence length="625" mass="68829">MVIGISLASDILQELDYLLEPSIGPCGKEVLLKSNTGTLFSTSNGCSILRHLNFSHPVGTMIKSSADKFILKYGDSSKSFIIFLSGLIRSFCKLLQNCLKKVEMLSDVSQFLLKMRELYSFEIMRTSSYNEGLLLVLPANDLPSNFLRGIFDSFMSGKFNCETKEFLFGICQGIIDSFQFSRTSLRFLVDNFDNICIPLCGISFTQSQCLEGVIVQKESFPKQVNISECFFILISGKLKRSKLNSFETCLNEKFTVEMREAEKYTFFQQLVSTLKENNIRLIFFEEQVPKSFQMLLELSDIVYVPYTQSCDLKRLAMLYKISVISGLYDIFNIDNKTCIVSAFSIMQYDSMDYGVGKKLVNDPLTCVADSLEGFVLSNAGVKLLKGTHIVVREDLNIFKKQKKVSLIAGGGSGHEPAHIGYIGKGMLTAAVCGDIFASPSSLAILSAIRACANDAGVLLIVKNYTGDRLHFGRAVELAKSEGINVEMIVVGEDCAILSEDKNAGRRGLCGTILIHKIAGAMAEEGKTIDEIHKFLQDSILAMGTISVSLSSCSIPGKPCNFVVGKDVVEFGLGVKHNDSFLVKGLKLRKHSYTEVSTNENNTAVAAANFKYHQPGGVRKVAAPTL</sequence>
<proteinExistence type="evidence at transcript level"/>
<gene>
    <name evidence="4" type="primary">DAK</name>
</gene>
<dbReference type="InterPro" id="IPR027413">
    <property type="entry name" value="GROEL-like_equatorial_sf"/>
</dbReference>
<evidence type="ECO:0000259" key="3">
    <source>
        <dbReference type="PROSITE" id="PS51481"/>
    </source>
</evidence>
<evidence type="ECO:0000256" key="1">
    <source>
        <dbReference type="ARBA" id="ARBA00047974"/>
    </source>
</evidence>
<dbReference type="FunFam" id="3.40.50.10440:FF:000001">
    <property type="entry name" value="Dihydroxyacetone kinase, DhaK subunit"/>
    <property type="match status" value="1"/>
</dbReference>
<dbReference type="SUPFAM" id="SSF48592">
    <property type="entry name" value="GroEL equatorial domain-like"/>
    <property type="match status" value="1"/>
</dbReference>
<organism evidence="4">
    <name type="scientific">Hydra vulgaris</name>
    <name type="common">Hydra</name>
    <name type="synonym">Hydra attenuata</name>
    <dbReference type="NCBI Taxonomy" id="6087"/>
    <lineage>
        <taxon>Eukaryota</taxon>
        <taxon>Metazoa</taxon>
        <taxon>Cnidaria</taxon>
        <taxon>Hydrozoa</taxon>
        <taxon>Hydroidolina</taxon>
        <taxon>Anthoathecata</taxon>
        <taxon>Aplanulata</taxon>
        <taxon>Hydridae</taxon>
        <taxon>Hydra</taxon>
    </lineage>
</organism>
<dbReference type="SUPFAM" id="SSF82549">
    <property type="entry name" value="DAK1/DegV-like"/>
    <property type="match status" value="1"/>
</dbReference>
<dbReference type="Pfam" id="PF02733">
    <property type="entry name" value="Dak1"/>
    <property type="match status" value="1"/>
</dbReference>
<dbReference type="AlphaFoldDB" id="T2MCB6"/>
<dbReference type="GO" id="GO:0019563">
    <property type="term" value="P:glycerol catabolic process"/>
    <property type="evidence" value="ECO:0007669"/>
    <property type="project" value="TreeGrafter"/>
</dbReference>
<dbReference type="InterPro" id="IPR004006">
    <property type="entry name" value="DhaK_dom"/>
</dbReference>
<dbReference type="InterPro" id="IPR050861">
    <property type="entry name" value="Dihydroxyacetone_Kinase"/>
</dbReference>
<dbReference type="PROSITE" id="PS51481">
    <property type="entry name" value="DHAK"/>
    <property type="match status" value="1"/>
</dbReference>
<evidence type="ECO:0000313" key="4">
    <source>
        <dbReference type="EMBL" id="CDG69799.1"/>
    </source>
</evidence>
<dbReference type="GO" id="GO:0050354">
    <property type="term" value="F:triokinase activity"/>
    <property type="evidence" value="ECO:0007669"/>
    <property type="project" value="UniProtKB-EC"/>
</dbReference>
<dbReference type="Gene3D" id="3.40.50.10440">
    <property type="entry name" value="Dihydroxyacetone kinase, domain 1"/>
    <property type="match status" value="1"/>
</dbReference>
<dbReference type="GO" id="GO:0005524">
    <property type="term" value="F:ATP binding"/>
    <property type="evidence" value="ECO:0007669"/>
    <property type="project" value="InterPro"/>
</dbReference>
<comment type="catalytic activity">
    <reaction evidence="2">
        <text>dihydroxyacetone + ATP = dihydroxyacetone phosphate + ADP + H(+)</text>
        <dbReference type="Rhea" id="RHEA:15773"/>
        <dbReference type="ChEBI" id="CHEBI:15378"/>
        <dbReference type="ChEBI" id="CHEBI:16016"/>
        <dbReference type="ChEBI" id="CHEBI:30616"/>
        <dbReference type="ChEBI" id="CHEBI:57642"/>
        <dbReference type="ChEBI" id="CHEBI:456216"/>
        <dbReference type="EC" id="2.7.1.29"/>
    </reaction>
</comment>
<comment type="catalytic activity">
    <reaction evidence="1">
        <text>D-glyceraldehyde + ATP = D-glyceraldehyde 3-phosphate + ADP + H(+)</text>
        <dbReference type="Rhea" id="RHEA:13941"/>
        <dbReference type="ChEBI" id="CHEBI:15378"/>
        <dbReference type="ChEBI" id="CHEBI:17378"/>
        <dbReference type="ChEBI" id="CHEBI:30616"/>
        <dbReference type="ChEBI" id="CHEBI:59776"/>
        <dbReference type="ChEBI" id="CHEBI:456216"/>
        <dbReference type="EC" id="2.7.1.28"/>
    </reaction>
</comment>
<dbReference type="PANTHER" id="PTHR28629:SF4">
    <property type="entry name" value="TRIOKINASE_FMN CYCLASE"/>
    <property type="match status" value="1"/>
</dbReference>
<dbReference type="EMBL" id="HAAD01003567">
    <property type="protein sequence ID" value="CDG69799.1"/>
    <property type="molecule type" value="mRNA"/>
</dbReference>
<keyword evidence="4" id="KW-0808">Transferase</keyword>
<dbReference type="Pfam" id="PF00118">
    <property type="entry name" value="Cpn60_TCP1"/>
    <property type="match status" value="1"/>
</dbReference>
<keyword evidence="4" id="KW-0456">Lyase</keyword>
<dbReference type="Gene3D" id="1.10.560.10">
    <property type="entry name" value="GroEL-like equatorial domain"/>
    <property type="match status" value="1"/>
</dbReference>
<protein>
    <submittedName>
        <fullName evidence="4">Bifunctional ATP-dependent dihydroxyacetone kinase/FAD-AMP lyase (Cyclizing)</fullName>
    </submittedName>
</protein>
<dbReference type="GO" id="GO:0004371">
    <property type="term" value="F:glycerone kinase activity"/>
    <property type="evidence" value="ECO:0007669"/>
    <property type="project" value="UniProtKB-EC"/>
</dbReference>
<dbReference type="OrthoDB" id="9393833at2759"/>
<keyword evidence="4" id="KW-0418">Kinase</keyword>
<name>T2MCB6_HYDVU</name>
<dbReference type="PANTHER" id="PTHR28629">
    <property type="entry name" value="TRIOKINASE/FMN CYCLASE"/>
    <property type="match status" value="1"/>
</dbReference>
<dbReference type="GO" id="GO:0016829">
    <property type="term" value="F:lyase activity"/>
    <property type="evidence" value="ECO:0007669"/>
    <property type="project" value="UniProtKB-KW"/>
</dbReference>
<evidence type="ECO:0000256" key="2">
    <source>
        <dbReference type="ARBA" id="ARBA00048898"/>
    </source>
</evidence>
<feature type="domain" description="DhaK" evidence="3">
    <location>
        <begin position="362"/>
        <end position="625"/>
    </location>
</feature>